<reference evidence="2" key="2">
    <citation type="submission" date="2017-02" db="EMBL/GenBank/DDBJ databases">
        <title>Sunflower complete genome.</title>
        <authorList>
            <person name="Langlade N."/>
            <person name="Munos S."/>
        </authorList>
    </citation>
    <scope>NUCLEOTIDE SEQUENCE [LARGE SCALE GENOMIC DNA]</scope>
    <source>
        <tissue evidence="2">Leaves</tissue>
    </source>
</reference>
<protein>
    <submittedName>
        <fullName evidence="2">Uncharacterized protein</fullName>
    </submittedName>
</protein>
<dbReference type="Gramene" id="mRNA:HanXRQr2_Chr11g0497251">
    <property type="protein sequence ID" value="mRNA:HanXRQr2_Chr11g0497251"/>
    <property type="gene ID" value="HanXRQr2_Chr11g0497251"/>
</dbReference>
<evidence type="ECO:0000313" key="1">
    <source>
        <dbReference type="EMBL" id="KAF5782558.1"/>
    </source>
</evidence>
<dbReference type="Proteomes" id="UP000215914">
    <property type="component" value="Chromosome 11"/>
</dbReference>
<accession>A0A251T9G9</accession>
<evidence type="ECO:0000313" key="2">
    <source>
        <dbReference type="EMBL" id="OTG07413.1"/>
    </source>
</evidence>
<name>A0A251T9G9_HELAN</name>
<proteinExistence type="predicted"/>
<dbReference type="InParanoid" id="A0A251T9G9"/>
<reference evidence="1" key="3">
    <citation type="submission" date="2020-06" db="EMBL/GenBank/DDBJ databases">
        <title>Helianthus annuus Genome sequencing and assembly Release 2.</title>
        <authorList>
            <person name="Gouzy J."/>
            <person name="Langlade N."/>
            <person name="Munos S."/>
        </authorList>
    </citation>
    <scope>NUCLEOTIDE SEQUENCE</scope>
    <source>
        <tissue evidence="1">Leaves</tissue>
    </source>
</reference>
<dbReference type="EMBL" id="MNCJ02000326">
    <property type="protein sequence ID" value="KAF5782558.1"/>
    <property type="molecule type" value="Genomic_DNA"/>
</dbReference>
<evidence type="ECO:0000313" key="3">
    <source>
        <dbReference type="Proteomes" id="UP000215914"/>
    </source>
</evidence>
<dbReference type="EMBL" id="CM007900">
    <property type="protein sequence ID" value="OTG07413.1"/>
    <property type="molecule type" value="Genomic_DNA"/>
</dbReference>
<keyword evidence="3" id="KW-1185">Reference proteome</keyword>
<dbReference type="AlphaFoldDB" id="A0A251T9G9"/>
<gene>
    <name evidence="2" type="ORF">HannXRQ_Chr11g0330141</name>
    <name evidence="1" type="ORF">HanXRQr2_Chr11g0497251</name>
</gene>
<sequence>MGRRGWVISWLGGERLWVICNPISGVFVVENRFNRFFGIHPILGILLNMF</sequence>
<reference evidence="1 3" key="1">
    <citation type="journal article" date="2017" name="Nature">
        <title>The sunflower genome provides insights into oil metabolism, flowering and Asterid evolution.</title>
        <authorList>
            <person name="Badouin H."/>
            <person name="Gouzy J."/>
            <person name="Grassa C.J."/>
            <person name="Murat F."/>
            <person name="Staton S.E."/>
            <person name="Cottret L."/>
            <person name="Lelandais-Briere C."/>
            <person name="Owens G.L."/>
            <person name="Carrere S."/>
            <person name="Mayjonade B."/>
            <person name="Legrand L."/>
            <person name="Gill N."/>
            <person name="Kane N.C."/>
            <person name="Bowers J.E."/>
            <person name="Hubner S."/>
            <person name="Bellec A."/>
            <person name="Berard A."/>
            <person name="Berges H."/>
            <person name="Blanchet N."/>
            <person name="Boniface M.C."/>
            <person name="Brunel D."/>
            <person name="Catrice O."/>
            <person name="Chaidir N."/>
            <person name="Claudel C."/>
            <person name="Donnadieu C."/>
            <person name="Faraut T."/>
            <person name="Fievet G."/>
            <person name="Helmstetter N."/>
            <person name="King M."/>
            <person name="Knapp S.J."/>
            <person name="Lai Z."/>
            <person name="Le Paslier M.C."/>
            <person name="Lippi Y."/>
            <person name="Lorenzon L."/>
            <person name="Mandel J.R."/>
            <person name="Marage G."/>
            <person name="Marchand G."/>
            <person name="Marquand E."/>
            <person name="Bret-Mestries E."/>
            <person name="Morien E."/>
            <person name="Nambeesan S."/>
            <person name="Nguyen T."/>
            <person name="Pegot-Espagnet P."/>
            <person name="Pouilly N."/>
            <person name="Raftis F."/>
            <person name="Sallet E."/>
            <person name="Schiex T."/>
            <person name="Thomas J."/>
            <person name="Vandecasteele C."/>
            <person name="Vares D."/>
            <person name="Vear F."/>
            <person name="Vautrin S."/>
            <person name="Crespi M."/>
            <person name="Mangin B."/>
            <person name="Burke J.M."/>
            <person name="Salse J."/>
            <person name="Munos S."/>
            <person name="Vincourt P."/>
            <person name="Rieseberg L.H."/>
            <person name="Langlade N.B."/>
        </authorList>
    </citation>
    <scope>NUCLEOTIDE SEQUENCE [LARGE SCALE GENOMIC DNA]</scope>
    <source>
        <strain evidence="3">cv. SF193</strain>
        <tissue evidence="1">Leaves</tissue>
    </source>
</reference>
<organism evidence="2 3">
    <name type="scientific">Helianthus annuus</name>
    <name type="common">Common sunflower</name>
    <dbReference type="NCBI Taxonomy" id="4232"/>
    <lineage>
        <taxon>Eukaryota</taxon>
        <taxon>Viridiplantae</taxon>
        <taxon>Streptophyta</taxon>
        <taxon>Embryophyta</taxon>
        <taxon>Tracheophyta</taxon>
        <taxon>Spermatophyta</taxon>
        <taxon>Magnoliopsida</taxon>
        <taxon>eudicotyledons</taxon>
        <taxon>Gunneridae</taxon>
        <taxon>Pentapetalae</taxon>
        <taxon>asterids</taxon>
        <taxon>campanulids</taxon>
        <taxon>Asterales</taxon>
        <taxon>Asteraceae</taxon>
        <taxon>Asteroideae</taxon>
        <taxon>Heliantheae alliance</taxon>
        <taxon>Heliantheae</taxon>
        <taxon>Helianthus</taxon>
    </lineage>
</organism>